<dbReference type="GO" id="GO:0106300">
    <property type="term" value="P:protein-DNA covalent cross-linking repair"/>
    <property type="evidence" value="ECO:0007669"/>
    <property type="project" value="InterPro"/>
</dbReference>
<comment type="similarity">
    <text evidence="1">Belongs to the SOS response-associated peptidase family.</text>
</comment>
<dbReference type="GO" id="GO:0006508">
    <property type="term" value="P:proteolysis"/>
    <property type="evidence" value="ECO:0007669"/>
    <property type="project" value="UniProtKB-KW"/>
</dbReference>
<dbReference type="OrthoDB" id="2111841at2759"/>
<evidence type="ECO:0000256" key="9">
    <source>
        <dbReference type="ARBA" id="ARBA00030390"/>
    </source>
</evidence>
<dbReference type="PANTHER" id="PTHR13604">
    <property type="entry name" value="DC12-RELATED"/>
    <property type="match status" value="1"/>
</dbReference>
<evidence type="ECO:0000256" key="4">
    <source>
        <dbReference type="ARBA" id="ARBA00022763"/>
    </source>
</evidence>
<evidence type="ECO:0000256" key="8">
    <source>
        <dbReference type="ARBA" id="ARBA00023239"/>
    </source>
</evidence>
<dbReference type="AlphaFoldDB" id="A0A8J9V482"/>
<dbReference type="InterPro" id="IPR003738">
    <property type="entry name" value="SRAP"/>
</dbReference>
<dbReference type="EMBL" id="OV170229">
    <property type="protein sequence ID" value="CAH0731916.1"/>
    <property type="molecule type" value="Genomic_DNA"/>
</dbReference>
<keyword evidence="8" id="KW-0456">Lyase</keyword>
<evidence type="ECO:0000256" key="2">
    <source>
        <dbReference type="ARBA" id="ARBA00015888"/>
    </source>
</evidence>
<evidence type="ECO:0000256" key="7">
    <source>
        <dbReference type="ARBA" id="ARBA00023125"/>
    </source>
</evidence>
<keyword evidence="13" id="KW-1185">Reference proteome</keyword>
<dbReference type="InterPro" id="IPR036590">
    <property type="entry name" value="SRAP-like"/>
</dbReference>
<proteinExistence type="inferred from homology"/>
<protein>
    <recommendedName>
        <fullName evidence="2">Abasic site processing protein HMCES</fullName>
    </recommendedName>
    <alternativeName>
        <fullName evidence="9">Embryonic stem cell-specific 5-hydroxymethylcytosine-binding protein</fullName>
    </alternativeName>
    <alternativeName>
        <fullName evidence="10">Peptidase HMCES</fullName>
    </alternativeName>
    <alternativeName>
        <fullName evidence="11">SRAP domain-containing protein 1</fullName>
    </alternativeName>
</protein>
<evidence type="ECO:0000256" key="3">
    <source>
        <dbReference type="ARBA" id="ARBA00022670"/>
    </source>
</evidence>
<keyword evidence="7" id="KW-0238">DNA-binding</keyword>
<evidence type="ECO:0000256" key="6">
    <source>
        <dbReference type="ARBA" id="ARBA00023124"/>
    </source>
</evidence>
<sequence length="307" mass="35657">MCGRTGLSLNKEQIQCACSYKAKDNRGLYIKPDWLPEHNDGKEYTPSYNIAPTDITPVLISNYRVNSADRSRRALKPMMWGIIPPWHKGDYRHHGLSTNNCRIENIKSSKLYSPILANGGRCIIIAEGFYEWQTTIKTIIKQPYFIYAPQDENIKIDDPNTWTNEFDEIEGWKGVKLLYMAGLYHAWQNEGTIIYSYSIITMDSNNTMDWLHHRMPAILNNQEQIEAWLDTENVNGDMALTYLKPVKLLSWHRVSIEVNNSKNKSTSCNKRITENKQKQKTLTSFFVKSEKRKEVAENTQDIKKIKK</sequence>
<reference evidence="12" key="1">
    <citation type="submission" date="2021-12" db="EMBL/GenBank/DDBJ databases">
        <authorList>
            <person name="Martin H S."/>
        </authorList>
    </citation>
    <scope>NUCLEOTIDE SEQUENCE</scope>
</reference>
<keyword evidence="6" id="KW-0190">Covalent protein-DNA linkage</keyword>
<name>A0A8J9V482_9NEOP</name>
<dbReference type="Pfam" id="PF02586">
    <property type="entry name" value="SRAP"/>
    <property type="match status" value="1"/>
</dbReference>
<evidence type="ECO:0000256" key="1">
    <source>
        <dbReference type="ARBA" id="ARBA00008136"/>
    </source>
</evidence>
<accession>A0A8J9V482</accession>
<dbReference type="GO" id="GO:0003697">
    <property type="term" value="F:single-stranded DNA binding"/>
    <property type="evidence" value="ECO:0007669"/>
    <property type="project" value="InterPro"/>
</dbReference>
<gene>
    <name evidence="12" type="ORF">BINO364_LOCUS16679</name>
</gene>
<evidence type="ECO:0000256" key="10">
    <source>
        <dbReference type="ARBA" id="ARBA00030898"/>
    </source>
</evidence>
<dbReference type="SUPFAM" id="SSF143081">
    <property type="entry name" value="BB1717-like"/>
    <property type="match status" value="1"/>
</dbReference>
<dbReference type="GO" id="GO:0016829">
    <property type="term" value="F:lyase activity"/>
    <property type="evidence" value="ECO:0007669"/>
    <property type="project" value="UniProtKB-KW"/>
</dbReference>
<evidence type="ECO:0000256" key="5">
    <source>
        <dbReference type="ARBA" id="ARBA00022801"/>
    </source>
</evidence>
<dbReference type="Proteomes" id="UP000838878">
    <property type="component" value="Chromosome 9"/>
</dbReference>
<evidence type="ECO:0000313" key="12">
    <source>
        <dbReference type="EMBL" id="CAH0731916.1"/>
    </source>
</evidence>
<dbReference type="Gene3D" id="3.90.1680.10">
    <property type="entry name" value="SOS response associated peptidase-like"/>
    <property type="match status" value="1"/>
</dbReference>
<keyword evidence="3" id="KW-0645">Protease</keyword>
<feature type="non-terminal residue" evidence="12">
    <location>
        <position position="307"/>
    </location>
</feature>
<keyword evidence="5" id="KW-0378">Hydrolase</keyword>
<dbReference type="GO" id="GO:0008233">
    <property type="term" value="F:peptidase activity"/>
    <property type="evidence" value="ECO:0007669"/>
    <property type="project" value="UniProtKB-KW"/>
</dbReference>
<evidence type="ECO:0000313" key="13">
    <source>
        <dbReference type="Proteomes" id="UP000838878"/>
    </source>
</evidence>
<evidence type="ECO:0000256" key="11">
    <source>
        <dbReference type="ARBA" id="ARBA00031130"/>
    </source>
</evidence>
<keyword evidence="4" id="KW-0227">DNA damage</keyword>
<dbReference type="PANTHER" id="PTHR13604:SF0">
    <property type="entry name" value="ABASIC SITE PROCESSING PROTEIN HMCES"/>
    <property type="match status" value="1"/>
</dbReference>
<organism evidence="12 13">
    <name type="scientific">Brenthis ino</name>
    <name type="common">lesser marbled fritillary</name>
    <dbReference type="NCBI Taxonomy" id="405034"/>
    <lineage>
        <taxon>Eukaryota</taxon>
        <taxon>Metazoa</taxon>
        <taxon>Ecdysozoa</taxon>
        <taxon>Arthropoda</taxon>
        <taxon>Hexapoda</taxon>
        <taxon>Insecta</taxon>
        <taxon>Pterygota</taxon>
        <taxon>Neoptera</taxon>
        <taxon>Endopterygota</taxon>
        <taxon>Lepidoptera</taxon>
        <taxon>Glossata</taxon>
        <taxon>Ditrysia</taxon>
        <taxon>Papilionoidea</taxon>
        <taxon>Nymphalidae</taxon>
        <taxon>Heliconiinae</taxon>
        <taxon>Argynnini</taxon>
        <taxon>Brenthis</taxon>
    </lineage>
</organism>